<keyword evidence="4 6" id="KW-0808">Transferase</keyword>
<evidence type="ECO:0000256" key="5">
    <source>
        <dbReference type="SAM" id="MobiDB-lite"/>
    </source>
</evidence>
<dbReference type="Gene3D" id="3.90.550.10">
    <property type="entry name" value="Spore Coat Polysaccharide Biosynthesis Protein SpsA, Chain A"/>
    <property type="match status" value="1"/>
</dbReference>
<dbReference type="Proteomes" id="UP000179769">
    <property type="component" value="Unassembled WGS sequence"/>
</dbReference>
<protein>
    <submittedName>
        <fullName evidence="6">Glycosyl transferase</fullName>
    </submittedName>
</protein>
<dbReference type="PANTHER" id="PTHR43179:SF12">
    <property type="entry name" value="GALACTOFURANOSYLTRANSFERASE GLFT2"/>
    <property type="match status" value="1"/>
</dbReference>
<evidence type="ECO:0000256" key="2">
    <source>
        <dbReference type="ARBA" id="ARBA00006739"/>
    </source>
</evidence>
<name>A0A1S1PU48_9ACTN</name>
<dbReference type="RefSeq" id="WP_071065349.1">
    <property type="nucleotide sequence ID" value="NZ_MAXA01000231.1"/>
</dbReference>
<accession>A0A1S1PU48</accession>
<dbReference type="AlphaFoldDB" id="A0A1S1PU48"/>
<comment type="similarity">
    <text evidence="2">Belongs to the glycosyltransferase 2 family.</text>
</comment>
<organism evidence="6 7">
    <name type="scientific">Parafrankia soli</name>
    <dbReference type="NCBI Taxonomy" id="2599596"/>
    <lineage>
        <taxon>Bacteria</taxon>
        <taxon>Bacillati</taxon>
        <taxon>Actinomycetota</taxon>
        <taxon>Actinomycetes</taxon>
        <taxon>Frankiales</taxon>
        <taxon>Frankiaceae</taxon>
        <taxon>Parafrankia</taxon>
    </lineage>
</organism>
<dbReference type="EMBL" id="MAXA01000231">
    <property type="protein sequence ID" value="OHV25200.1"/>
    <property type="molecule type" value="Genomic_DNA"/>
</dbReference>
<evidence type="ECO:0000256" key="3">
    <source>
        <dbReference type="ARBA" id="ARBA00022676"/>
    </source>
</evidence>
<proteinExistence type="inferred from homology"/>
<keyword evidence="3" id="KW-0328">Glycosyltransferase</keyword>
<dbReference type="SUPFAM" id="SSF53448">
    <property type="entry name" value="Nucleotide-diphospho-sugar transferases"/>
    <property type="match status" value="1"/>
</dbReference>
<comment type="pathway">
    <text evidence="1">Cell wall biogenesis; cell wall polysaccharide biosynthesis.</text>
</comment>
<reference evidence="7" key="1">
    <citation type="submission" date="2016-07" db="EMBL/GenBank/DDBJ databases">
        <title>Frankia sp. NRRL B-16219 Genome sequencing.</title>
        <authorList>
            <person name="Ghodhbane-Gtari F."/>
            <person name="Swanson E."/>
            <person name="Gueddou A."/>
            <person name="Louati M."/>
            <person name="Nouioui I."/>
            <person name="Hezbri K."/>
            <person name="Abebe-Akele F."/>
            <person name="Simpson S."/>
            <person name="Morris K."/>
            <person name="Thomas K."/>
            <person name="Gtari M."/>
            <person name="Tisa L.S."/>
        </authorList>
    </citation>
    <scope>NUCLEOTIDE SEQUENCE [LARGE SCALE GENOMIC DNA]</scope>
    <source>
        <strain evidence="7">NRRL B-16219</strain>
    </source>
</reference>
<dbReference type="InterPro" id="IPR029044">
    <property type="entry name" value="Nucleotide-diphossugar_trans"/>
</dbReference>
<evidence type="ECO:0000256" key="1">
    <source>
        <dbReference type="ARBA" id="ARBA00004776"/>
    </source>
</evidence>
<evidence type="ECO:0000313" key="7">
    <source>
        <dbReference type="Proteomes" id="UP000179769"/>
    </source>
</evidence>
<comment type="caution">
    <text evidence="6">The sequence shown here is derived from an EMBL/GenBank/DDBJ whole genome shotgun (WGS) entry which is preliminary data.</text>
</comment>
<sequence length="298" mass="31859">MKTVAVIVHWGAPDPTTGLATRLDASAQIDQVAVVANDQSPRPAQLPPGVSWLLPPRDLGVGGGFRHAADAFPAASAYLLVTNDVAIAEDTIATCLDLLTGTNIGVVAPTLVVADGVRAAAARLTRFLVASKVLGRAPASRPSEADWVSGAAMFIKAECHRRVPMDGRFFLGFEDIDFCHRARSAGWSVVVSPARAWRASGGLTSPAHHDYYYCYYEVRNRLWFTRVRRWHGRTALVTAWTILVTLPRATVLGLFRGGAPRAGSTLVLHGLVDGLGALPPSGDPSPDEPRVTRWTAPG</sequence>
<evidence type="ECO:0000256" key="4">
    <source>
        <dbReference type="ARBA" id="ARBA00022679"/>
    </source>
</evidence>
<evidence type="ECO:0000313" key="6">
    <source>
        <dbReference type="EMBL" id="OHV25200.1"/>
    </source>
</evidence>
<dbReference type="PANTHER" id="PTHR43179">
    <property type="entry name" value="RHAMNOSYLTRANSFERASE WBBL"/>
    <property type="match status" value="1"/>
</dbReference>
<dbReference type="GO" id="GO:0016757">
    <property type="term" value="F:glycosyltransferase activity"/>
    <property type="evidence" value="ECO:0007669"/>
    <property type="project" value="UniProtKB-KW"/>
</dbReference>
<keyword evidence="7" id="KW-1185">Reference proteome</keyword>
<dbReference type="OrthoDB" id="9771846at2"/>
<gene>
    <name evidence="6" type="ORF">BBK14_22480</name>
</gene>
<feature type="region of interest" description="Disordered" evidence="5">
    <location>
        <begin position="278"/>
        <end position="298"/>
    </location>
</feature>